<accession>A0A1H4G2H0</accession>
<reference evidence="1 2" key="1">
    <citation type="submission" date="2016-10" db="EMBL/GenBank/DDBJ databases">
        <authorList>
            <person name="de Groot N.N."/>
        </authorList>
    </citation>
    <scope>NUCLEOTIDE SEQUENCE [LARGE SCALE GENOMIC DNA]</scope>
    <source>
        <strain evidence="1 2">ATCC 29281</strain>
    </source>
</reference>
<proteinExistence type="predicted"/>
<dbReference type="AlphaFoldDB" id="A0A1H4G2H0"/>
<gene>
    <name evidence="1" type="ORF">SAMN02982996_03367</name>
</gene>
<dbReference type="EMBL" id="FNQS01000020">
    <property type="protein sequence ID" value="SEB03826.1"/>
    <property type="molecule type" value="Genomic_DNA"/>
</dbReference>
<keyword evidence="2" id="KW-1185">Reference proteome</keyword>
<name>A0A1H4G2H0_9GAMM</name>
<evidence type="ECO:0000313" key="2">
    <source>
        <dbReference type="Proteomes" id="UP000187280"/>
    </source>
</evidence>
<dbReference type="Proteomes" id="UP000187280">
    <property type="component" value="Unassembled WGS sequence"/>
</dbReference>
<organism evidence="1 2">
    <name type="scientific">Lonsdalea quercina</name>
    <dbReference type="NCBI Taxonomy" id="71657"/>
    <lineage>
        <taxon>Bacteria</taxon>
        <taxon>Pseudomonadati</taxon>
        <taxon>Pseudomonadota</taxon>
        <taxon>Gammaproteobacteria</taxon>
        <taxon>Enterobacterales</taxon>
        <taxon>Pectobacteriaceae</taxon>
        <taxon>Lonsdalea</taxon>
    </lineage>
</organism>
<sequence>ADLRSGEMCFTIWFHLVINVFDGGAIYPDRGGIAEFGKEITDLIFRHYFALA</sequence>
<evidence type="ECO:0000313" key="1">
    <source>
        <dbReference type="EMBL" id="SEB03826.1"/>
    </source>
</evidence>
<feature type="non-terminal residue" evidence="1">
    <location>
        <position position="1"/>
    </location>
</feature>
<protein>
    <submittedName>
        <fullName evidence="1">Uncharacterized protein</fullName>
    </submittedName>
</protein>